<dbReference type="PROSITE" id="PS00889">
    <property type="entry name" value="CNMP_BINDING_2"/>
    <property type="match status" value="1"/>
</dbReference>
<keyword evidence="10" id="KW-0407">Ion channel</keyword>
<evidence type="ECO:0000256" key="5">
    <source>
        <dbReference type="ARBA" id="ARBA00022824"/>
    </source>
</evidence>
<dbReference type="InterPro" id="IPR000595">
    <property type="entry name" value="cNMP-bd_dom"/>
</dbReference>
<feature type="transmembrane region" description="Helical" evidence="12">
    <location>
        <begin position="1172"/>
        <end position="1191"/>
    </location>
</feature>
<evidence type="ECO:0000256" key="1">
    <source>
        <dbReference type="ARBA" id="ARBA00004477"/>
    </source>
</evidence>
<accession>A0AAF5D1L1</accession>
<dbReference type="GO" id="GO:0044877">
    <property type="term" value="F:protein-containing complex binding"/>
    <property type="evidence" value="ECO:0007669"/>
    <property type="project" value="TreeGrafter"/>
</dbReference>
<comment type="subcellular location">
    <subcellularLocation>
        <location evidence="1">Endoplasmic reticulum membrane</location>
        <topology evidence="1">Multi-pass membrane protein</topology>
    </subcellularLocation>
</comment>
<feature type="transmembrane region" description="Helical" evidence="12">
    <location>
        <begin position="1128"/>
        <end position="1148"/>
    </location>
</feature>
<proteinExistence type="inferred from homology"/>
<organism evidence="14 15">
    <name type="scientific">Strongyloides stercoralis</name>
    <name type="common">Threadworm</name>
    <dbReference type="NCBI Taxonomy" id="6248"/>
    <lineage>
        <taxon>Eukaryota</taxon>
        <taxon>Metazoa</taxon>
        <taxon>Ecdysozoa</taxon>
        <taxon>Nematoda</taxon>
        <taxon>Chromadorea</taxon>
        <taxon>Rhabditida</taxon>
        <taxon>Tylenchina</taxon>
        <taxon>Panagrolaimomorpha</taxon>
        <taxon>Strongyloidoidea</taxon>
        <taxon>Strongyloididae</taxon>
        <taxon>Strongyloides</taxon>
    </lineage>
</organism>
<dbReference type="InterPro" id="IPR018490">
    <property type="entry name" value="cNMP-bd_dom_sf"/>
</dbReference>
<dbReference type="InterPro" id="IPR005821">
    <property type="entry name" value="Ion_trans_dom"/>
</dbReference>
<dbReference type="InterPro" id="IPR009787">
    <property type="entry name" value="Jagunal"/>
</dbReference>
<keyword evidence="7" id="KW-0406">Ion transport</keyword>
<keyword evidence="4 12" id="KW-0812">Transmembrane</keyword>
<dbReference type="PANTHER" id="PTHR45638:SF1">
    <property type="entry name" value="CYCLIC NUCLEOTIDE-GATED ION CHANNEL SUBUNIT B, ISOFORM A"/>
    <property type="match status" value="1"/>
</dbReference>
<dbReference type="Gene3D" id="2.60.120.10">
    <property type="entry name" value="Jelly Rolls"/>
    <property type="match status" value="1"/>
</dbReference>
<dbReference type="GO" id="GO:0030553">
    <property type="term" value="F:cGMP binding"/>
    <property type="evidence" value="ECO:0007669"/>
    <property type="project" value="TreeGrafter"/>
</dbReference>
<dbReference type="AlphaFoldDB" id="A0AAF5D1L1"/>
<dbReference type="Proteomes" id="UP000035681">
    <property type="component" value="Unplaced"/>
</dbReference>
<dbReference type="GO" id="GO:0007029">
    <property type="term" value="P:endoplasmic reticulum organization"/>
    <property type="evidence" value="ECO:0007669"/>
    <property type="project" value="InterPro"/>
</dbReference>
<dbReference type="PROSITE" id="PS00888">
    <property type="entry name" value="CNMP_BINDING_1"/>
    <property type="match status" value="1"/>
</dbReference>
<evidence type="ECO:0000256" key="11">
    <source>
        <dbReference type="SAM" id="MobiDB-lite"/>
    </source>
</evidence>
<evidence type="ECO:0000256" key="8">
    <source>
        <dbReference type="ARBA" id="ARBA00023136"/>
    </source>
</evidence>
<dbReference type="InterPro" id="IPR014710">
    <property type="entry name" value="RmlC-like_jellyroll"/>
</dbReference>
<feature type="compositionally biased region" description="Basic and acidic residues" evidence="11">
    <location>
        <begin position="1017"/>
        <end position="1033"/>
    </location>
</feature>
<keyword evidence="6 12" id="KW-1133">Transmembrane helix</keyword>
<dbReference type="FunFam" id="1.10.287.70:FF:000072">
    <property type="entry name" value="Cyclic nucleotide gated channel beta 3"/>
    <property type="match status" value="1"/>
</dbReference>
<reference evidence="15" key="1">
    <citation type="submission" date="2024-02" db="UniProtKB">
        <authorList>
            <consortium name="WormBaseParasite"/>
        </authorList>
    </citation>
    <scope>IDENTIFICATION</scope>
</reference>
<feature type="region of interest" description="Disordered" evidence="11">
    <location>
        <begin position="1013"/>
        <end position="1033"/>
    </location>
</feature>
<dbReference type="CDD" id="cd00038">
    <property type="entry name" value="CAP_ED"/>
    <property type="match status" value="1"/>
</dbReference>
<dbReference type="InterPro" id="IPR050866">
    <property type="entry name" value="CNG_cation_channel"/>
</dbReference>
<keyword evidence="14" id="KW-1185">Reference proteome</keyword>
<dbReference type="PROSITE" id="PS50042">
    <property type="entry name" value="CNMP_BINDING_3"/>
    <property type="match status" value="1"/>
</dbReference>
<evidence type="ECO:0000256" key="4">
    <source>
        <dbReference type="ARBA" id="ARBA00022692"/>
    </source>
</evidence>
<feature type="transmembrane region" description="Helical" evidence="12">
    <location>
        <begin position="719"/>
        <end position="740"/>
    </location>
</feature>
<keyword evidence="8 12" id="KW-0472">Membrane</keyword>
<dbReference type="FunFam" id="1.10.287.630:FF:000001">
    <property type="entry name" value="Cyclic nucleotide-gated channel alpha 3"/>
    <property type="match status" value="1"/>
</dbReference>
<name>A0AAF5D1L1_STRER</name>
<dbReference type="InterPro" id="IPR018488">
    <property type="entry name" value="cNMP-bd_CS"/>
</dbReference>
<evidence type="ECO:0000256" key="7">
    <source>
        <dbReference type="ARBA" id="ARBA00023065"/>
    </source>
</evidence>
<keyword evidence="5" id="KW-0256">Endoplasmic reticulum</keyword>
<dbReference type="Pfam" id="PF07086">
    <property type="entry name" value="Jagunal"/>
    <property type="match status" value="1"/>
</dbReference>
<keyword evidence="3" id="KW-0813">Transport</keyword>
<keyword evidence="9" id="KW-1071">Ligand-gated ion channel</keyword>
<evidence type="ECO:0000313" key="14">
    <source>
        <dbReference type="Proteomes" id="UP000035681"/>
    </source>
</evidence>
<feature type="region of interest" description="Disordered" evidence="11">
    <location>
        <begin position="279"/>
        <end position="307"/>
    </location>
</feature>
<dbReference type="SMART" id="SM00100">
    <property type="entry name" value="cNMP"/>
    <property type="match status" value="1"/>
</dbReference>
<dbReference type="GO" id="GO:0005223">
    <property type="term" value="F:intracellularly cGMP-activated cation channel activity"/>
    <property type="evidence" value="ECO:0007669"/>
    <property type="project" value="TreeGrafter"/>
</dbReference>
<evidence type="ECO:0000256" key="10">
    <source>
        <dbReference type="ARBA" id="ARBA00023303"/>
    </source>
</evidence>
<evidence type="ECO:0000256" key="6">
    <source>
        <dbReference type="ARBA" id="ARBA00022989"/>
    </source>
</evidence>
<evidence type="ECO:0000256" key="12">
    <source>
        <dbReference type="SAM" id="Phobius"/>
    </source>
</evidence>
<evidence type="ECO:0000256" key="2">
    <source>
        <dbReference type="ARBA" id="ARBA00008462"/>
    </source>
</evidence>
<feature type="transmembrane region" description="Helical" evidence="12">
    <location>
        <begin position="6"/>
        <end position="28"/>
    </location>
</feature>
<dbReference type="PANTHER" id="PTHR45638">
    <property type="entry name" value="CYCLIC NUCLEOTIDE-GATED CATION CHANNEL SUBUNIT A"/>
    <property type="match status" value="1"/>
</dbReference>
<dbReference type="FunFam" id="2.60.120.10:FF:000078">
    <property type="entry name" value="Cyclic nucleotide-gated channel"/>
    <property type="match status" value="1"/>
</dbReference>
<dbReference type="GO" id="GO:0017071">
    <property type="term" value="C:intracellular cyclic nucleotide activated cation channel complex"/>
    <property type="evidence" value="ECO:0007669"/>
    <property type="project" value="TreeGrafter"/>
</dbReference>
<dbReference type="WBParaSite" id="TCONS_00005009.p1">
    <property type="protein sequence ID" value="TCONS_00005009.p1"/>
    <property type="gene ID" value="XLOC_003328"/>
</dbReference>
<dbReference type="Pfam" id="PF00027">
    <property type="entry name" value="cNMP_binding"/>
    <property type="match status" value="1"/>
</dbReference>
<sequence>ISTMQISLFHCSNVWLILLLLLFFNGFLNASHYFEIDISILSNEKLCFNDCVIPYNLVLSKEVDDVKTLNEEMMIYGQFTVNNNTDSDSYLSEIAVFRLPKLIKNSKEPVHLELTIFDLPKNMEDYIDVNVTSLLHVKKQMKVHSKLKSTTELLMTITRKHEVQKHTNYMDSSNLECNCKKKKCSCCSHIYIPIVGLDHDICFNVTHNKNNKTIFLTMEMEKKTVFQKIENIMSPTKNYQLIPTLEKHVYGDIQMFNIHMGRRMMSFCTELLMRRLQPTMEELSETSQKKDKSENNNEKRTEENVIDVKNNSKNIKALENNYYNNVVNNTNKDFQFNFTDNNNISLPPDYINLQKKKQIIFNKIRNKITINTLDSFDSISMTDVSQISTPSPSSYGTLLGDQSNISDDDISQEEKLKLNLLDQKVNDILKEFDEDYMDEEIKNKENDDRHYYDVDDSCDDTLSLSTTDSEEDKIINNNNNNKLLIPENNLGVHRMSFIMQEKLHILAQNIKKRTTYVREEMIKDISSDEEDGKSVTLPVLEQQTTLMDLLGLEESVKEPTSWSDIIFKSSINSHSKGYLFWLAFVVLAFIYNALVCPLRSSYPYQTPENLKYWMMIDYTADIIYILDILFIKPRLSFMENGMLITNTVETKKHYIKSKRFIFDIIAILPTDLMYLRTGPVSLWRYNRIVKIQSYWDFFSILDNSFSNPYAIRILKTFSYMIYIIHCNSCVYYTLSAWQAFGQLAYRMRGKWYLNKWVYNNQGNSYFRCFYFTAAVATSTGNNPAPTNVIEYIYMTFSWMMGVFVFALLLGQIRDIVSNANKNKEMFRTTMDQALSECKKLNLPKELTNRVRDWFLYTWDQQKTLEEKNLVNKLPLKLQADLALSVHYNTLSKVQLFQDCERALLRELVLKLQPVIFLPGDMICRKGDVGKEMYIINQGILQVVGGDNNEIVFAEMCEGTVFGEISLMAIGGNNRRTASIRSKGYSTLFVLSKEDLNDVIKDYPEAQRLLKKKAKQMLKKDQKSKETETKDSKKDISEKCKVTAEIKTPKMFSTIANVLRPGSAISKTISEIIEHDKEDRKIRHWGTLQSDSDITMSSKGAHIKGTDGSDFSYRQKVASHYQISANYKFYLKCMFLLHLAVLSCMWAKVGSEVLKKQFDITYPFFEKLDLPAAYHWEYVWCFSFIPPLFGLLSFKRNNLHLMRYHYYGQFVLGVLPCAVGLGEQLPELIGFLRDMENYETPTFRGSFPMVILWFIFFILAFQLNLFSMYCGSILINCWSGRYNKIAKKNE</sequence>
<feature type="domain" description="Cyclic nucleotide-binding" evidence="13">
    <location>
        <begin position="895"/>
        <end position="1007"/>
    </location>
</feature>
<feature type="transmembrane region" description="Helical" evidence="12">
    <location>
        <begin position="578"/>
        <end position="600"/>
    </location>
</feature>
<feature type="transmembrane region" description="Helical" evidence="12">
    <location>
        <begin position="1249"/>
        <end position="1277"/>
    </location>
</feature>
<feature type="compositionally biased region" description="Basic and acidic residues" evidence="11">
    <location>
        <begin position="287"/>
        <end position="303"/>
    </location>
</feature>
<dbReference type="Gene3D" id="1.10.287.630">
    <property type="entry name" value="Helix hairpin bin"/>
    <property type="match status" value="1"/>
</dbReference>
<evidence type="ECO:0000256" key="9">
    <source>
        <dbReference type="ARBA" id="ARBA00023286"/>
    </source>
</evidence>
<dbReference type="InterPro" id="IPR031941">
    <property type="entry name" value="DUF4773"/>
</dbReference>
<evidence type="ECO:0000256" key="3">
    <source>
        <dbReference type="ARBA" id="ARBA00022448"/>
    </source>
</evidence>
<dbReference type="Pfam" id="PF15998">
    <property type="entry name" value="DUF4773"/>
    <property type="match status" value="1"/>
</dbReference>
<feature type="transmembrane region" description="Helical" evidence="12">
    <location>
        <begin position="791"/>
        <end position="810"/>
    </location>
</feature>
<dbReference type="GO" id="GO:0005886">
    <property type="term" value="C:plasma membrane"/>
    <property type="evidence" value="ECO:0007669"/>
    <property type="project" value="TreeGrafter"/>
</dbReference>
<feature type="transmembrane region" description="Helical" evidence="12">
    <location>
        <begin position="1203"/>
        <end position="1221"/>
    </location>
</feature>
<dbReference type="Pfam" id="PF00520">
    <property type="entry name" value="Ion_trans"/>
    <property type="match status" value="1"/>
</dbReference>
<protein>
    <submittedName>
        <fullName evidence="15">Protein jagunal</fullName>
    </submittedName>
</protein>
<dbReference type="SUPFAM" id="SSF81324">
    <property type="entry name" value="Voltage-gated potassium channels"/>
    <property type="match status" value="1"/>
</dbReference>
<comment type="similarity">
    <text evidence="2">Belongs to the jagunal family.</text>
</comment>
<dbReference type="Gene3D" id="1.10.287.70">
    <property type="match status" value="1"/>
</dbReference>
<dbReference type="SUPFAM" id="SSF51206">
    <property type="entry name" value="cAMP-binding domain-like"/>
    <property type="match status" value="1"/>
</dbReference>
<dbReference type="GO" id="GO:0005222">
    <property type="term" value="F:intracellularly cAMP-activated cation channel activity"/>
    <property type="evidence" value="ECO:0007669"/>
    <property type="project" value="TreeGrafter"/>
</dbReference>
<evidence type="ECO:0000313" key="15">
    <source>
        <dbReference type="WBParaSite" id="TCONS_00005009.p1"/>
    </source>
</evidence>
<dbReference type="GO" id="GO:0005789">
    <property type="term" value="C:endoplasmic reticulum membrane"/>
    <property type="evidence" value="ECO:0007669"/>
    <property type="project" value="UniProtKB-SubCell"/>
</dbReference>
<evidence type="ECO:0000259" key="13">
    <source>
        <dbReference type="PROSITE" id="PS50042"/>
    </source>
</evidence>